<feature type="compositionally biased region" description="Polar residues" evidence="1">
    <location>
        <begin position="747"/>
        <end position="762"/>
    </location>
</feature>
<keyword evidence="5" id="KW-1185">Reference proteome</keyword>
<gene>
    <name evidence="4" type="ORF">BDP27DRAFT_1261129</name>
</gene>
<dbReference type="Pfam" id="PF13768">
    <property type="entry name" value="VWA_3"/>
    <property type="match status" value="1"/>
</dbReference>
<proteinExistence type="predicted"/>
<feature type="domain" description="VWFA" evidence="2">
    <location>
        <begin position="281"/>
        <end position="466"/>
    </location>
</feature>
<comment type="caution">
    <text evidence="4">The sequence shown here is derived from an EMBL/GenBank/DDBJ whole genome shotgun (WGS) entry which is preliminary data.</text>
</comment>
<feature type="domain" description="VIT" evidence="3">
    <location>
        <begin position="8"/>
        <end position="138"/>
    </location>
</feature>
<evidence type="ECO:0000313" key="4">
    <source>
        <dbReference type="EMBL" id="KAF9072706.1"/>
    </source>
</evidence>
<dbReference type="Pfam" id="PF08487">
    <property type="entry name" value="VIT"/>
    <property type="match status" value="1"/>
</dbReference>
<organism evidence="4 5">
    <name type="scientific">Rhodocollybia butyracea</name>
    <dbReference type="NCBI Taxonomy" id="206335"/>
    <lineage>
        <taxon>Eukaryota</taxon>
        <taxon>Fungi</taxon>
        <taxon>Dikarya</taxon>
        <taxon>Basidiomycota</taxon>
        <taxon>Agaricomycotina</taxon>
        <taxon>Agaricomycetes</taxon>
        <taxon>Agaricomycetidae</taxon>
        <taxon>Agaricales</taxon>
        <taxon>Marasmiineae</taxon>
        <taxon>Omphalotaceae</taxon>
        <taxon>Rhodocollybia</taxon>
    </lineage>
</organism>
<sequence>MSINGSGIVHNAGTANGELAHLPLEEVRITTLIVDVSARVTLTQSFVNPSDHATSKAVYHFPVPASAAICGFEMRLGDGRIIKGISRNNKEATEEFERAVLEGREASLLKWVTDDIFTISIGSIKAHQTVETKLVYVMNLMNENTDQIRFHLPMHVGQRYGELPQDLVGSSEPSSHTRVRINIDVQTSGRILNIESPTHVNDITATPYQTHLNRPSRRRSTIKYRSKSFLQRDFILLIEAEKLDSPRCFAELEGDPDRKASLALQLAVVPKFNLSSSRPQEYIFVVDRSGSMQGNRIETAKRTLAMLLRMLPQNHTVFNVVSFGSHTEHLWTESQIYTQHMLDVATSLVERMEANFSGTEIFDAMHNVLSSRRSGIATAVFLLTDGESHDIDSTTRLVQNATDSTSAPNALRVYVLGIGDTVSTAMCEGIARAGNGVCLFAHQAESIMYKCARLLRAGRTPFIKNVSIDWGLSNEYLLSSSSSVSFSSPTSSTPSSQWSTRLKSFPVLQQAPTKIDDIHAGLRFTVYAILRLKKVRVPEEVVLRGNLDDTGEPFEWRVPIRGVQLTNSETGLPTIHTLAAWRLIQEHDTLRAPLPIYAPIPGTFPRVEELHEAAIIRLGETYQLASRHTSFVAVNSRSDLGRRNDPPSNFGNWTQSPGPPVRSSSQGSNAVSGSTLSALISGLGSLFSFTTPSSAMPGEWPAGDAASVSSAPANDDPDEGYETSNSAQTFTTISSVFGWSSGWSDWNEPSSPHSPISTQMENSPPPQFVPTRFAPPHMRLPPPLLPTGPSSSPAPLSLTPGIVDRVKAQHFDGSYPLDDDLRLLVGEAAIDEFRRLGVDDVTWATALSVAYVMNTMGNQKELLDDLLFKSLNFLRNGGNEYLVQRATDALSI</sequence>
<dbReference type="AlphaFoldDB" id="A0A9P5UB44"/>
<evidence type="ECO:0000259" key="2">
    <source>
        <dbReference type="PROSITE" id="PS50234"/>
    </source>
</evidence>
<feature type="region of interest" description="Disordered" evidence="1">
    <location>
        <begin position="636"/>
        <end position="671"/>
    </location>
</feature>
<protein>
    <submittedName>
        <fullName evidence="4">Uncharacterized protein</fullName>
    </submittedName>
</protein>
<evidence type="ECO:0000313" key="5">
    <source>
        <dbReference type="Proteomes" id="UP000772434"/>
    </source>
</evidence>
<dbReference type="Gene3D" id="3.40.50.410">
    <property type="entry name" value="von Willebrand factor, type A domain"/>
    <property type="match status" value="1"/>
</dbReference>
<evidence type="ECO:0000259" key="3">
    <source>
        <dbReference type="PROSITE" id="PS51468"/>
    </source>
</evidence>
<accession>A0A9P5UB44</accession>
<evidence type="ECO:0000256" key="1">
    <source>
        <dbReference type="SAM" id="MobiDB-lite"/>
    </source>
</evidence>
<dbReference type="InterPro" id="IPR002035">
    <property type="entry name" value="VWF_A"/>
</dbReference>
<reference evidence="4" key="1">
    <citation type="submission" date="2020-11" db="EMBL/GenBank/DDBJ databases">
        <authorList>
            <consortium name="DOE Joint Genome Institute"/>
            <person name="Ahrendt S."/>
            <person name="Riley R."/>
            <person name="Andreopoulos W."/>
            <person name="Labutti K."/>
            <person name="Pangilinan J."/>
            <person name="Ruiz-Duenas F.J."/>
            <person name="Barrasa J.M."/>
            <person name="Sanchez-Garcia M."/>
            <person name="Camarero S."/>
            <person name="Miyauchi S."/>
            <person name="Serrano A."/>
            <person name="Linde D."/>
            <person name="Babiker R."/>
            <person name="Drula E."/>
            <person name="Ayuso-Fernandez I."/>
            <person name="Pacheco R."/>
            <person name="Padilla G."/>
            <person name="Ferreira P."/>
            <person name="Barriuso J."/>
            <person name="Kellner H."/>
            <person name="Castanera R."/>
            <person name="Alfaro M."/>
            <person name="Ramirez L."/>
            <person name="Pisabarro A.G."/>
            <person name="Kuo A."/>
            <person name="Tritt A."/>
            <person name="Lipzen A."/>
            <person name="He G."/>
            <person name="Yan M."/>
            <person name="Ng V."/>
            <person name="Cullen D."/>
            <person name="Martin F."/>
            <person name="Rosso M.-N."/>
            <person name="Henrissat B."/>
            <person name="Hibbett D."/>
            <person name="Martinez A.T."/>
            <person name="Grigoriev I.V."/>
        </authorList>
    </citation>
    <scope>NUCLEOTIDE SEQUENCE</scope>
    <source>
        <strain evidence="4">AH 40177</strain>
    </source>
</reference>
<dbReference type="OrthoDB" id="1729737at2759"/>
<dbReference type="SMART" id="SM00609">
    <property type="entry name" value="VIT"/>
    <property type="match status" value="1"/>
</dbReference>
<dbReference type="SMART" id="SM00327">
    <property type="entry name" value="VWA"/>
    <property type="match status" value="1"/>
</dbReference>
<feature type="region of interest" description="Disordered" evidence="1">
    <location>
        <begin position="747"/>
        <end position="777"/>
    </location>
</feature>
<feature type="compositionally biased region" description="Polar residues" evidence="1">
    <location>
        <begin position="646"/>
        <end position="656"/>
    </location>
</feature>
<dbReference type="PANTHER" id="PTHR45737">
    <property type="entry name" value="VON WILLEBRAND FACTOR A DOMAIN-CONTAINING PROTEIN 5A"/>
    <property type="match status" value="1"/>
</dbReference>
<name>A0A9P5UB44_9AGAR</name>
<dbReference type="PROSITE" id="PS51468">
    <property type="entry name" value="VIT"/>
    <property type="match status" value="1"/>
</dbReference>
<feature type="region of interest" description="Disordered" evidence="1">
    <location>
        <begin position="698"/>
        <end position="727"/>
    </location>
</feature>
<dbReference type="Proteomes" id="UP000772434">
    <property type="component" value="Unassembled WGS sequence"/>
</dbReference>
<dbReference type="PANTHER" id="PTHR45737:SF6">
    <property type="entry name" value="VON WILLEBRAND FACTOR A DOMAIN-CONTAINING PROTEIN 5A"/>
    <property type="match status" value="1"/>
</dbReference>
<dbReference type="PROSITE" id="PS50234">
    <property type="entry name" value="VWFA"/>
    <property type="match status" value="1"/>
</dbReference>
<dbReference type="InterPro" id="IPR013694">
    <property type="entry name" value="VIT"/>
</dbReference>
<dbReference type="InterPro" id="IPR036465">
    <property type="entry name" value="vWFA_dom_sf"/>
</dbReference>
<dbReference type="SUPFAM" id="SSF53300">
    <property type="entry name" value="vWA-like"/>
    <property type="match status" value="1"/>
</dbReference>
<dbReference type="EMBL" id="JADNRY010000022">
    <property type="protein sequence ID" value="KAF9072706.1"/>
    <property type="molecule type" value="Genomic_DNA"/>
</dbReference>